<name>A0A3M0JGI4_HIRRU</name>
<feature type="region of interest" description="Disordered" evidence="1">
    <location>
        <begin position="94"/>
        <end position="118"/>
    </location>
</feature>
<organism evidence="2 3">
    <name type="scientific">Hirundo rustica rustica</name>
    <dbReference type="NCBI Taxonomy" id="333673"/>
    <lineage>
        <taxon>Eukaryota</taxon>
        <taxon>Metazoa</taxon>
        <taxon>Chordata</taxon>
        <taxon>Craniata</taxon>
        <taxon>Vertebrata</taxon>
        <taxon>Euteleostomi</taxon>
        <taxon>Archelosauria</taxon>
        <taxon>Archosauria</taxon>
        <taxon>Dinosauria</taxon>
        <taxon>Saurischia</taxon>
        <taxon>Theropoda</taxon>
        <taxon>Coelurosauria</taxon>
        <taxon>Aves</taxon>
        <taxon>Neognathae</taxon>
        <taxon>Neoaves</taxon>
        <taxon>Telluraves</taxon>
        <taxon>Australaves</taxon>
        <taxon>Passeriformes</taxon>
        <taxon>Sylvioidea</taxon>
        <taxon>Hirundinidae</taxon>
        <taxon>Hirundo</taxon>
    </lineage>
</organism>
<keyword evidence="3" id="KW-1185">Reference proteome</keyword>
<dbReference type="AlphaFoldDB" id="A0A3M0JGI4"/>
<dbReference type="Proteomes" id="UP000269221">
    <property type="component" value="Unassembled WGS sequence"/>
</dbReference>
<gene>
    <name evidence="2" type="ORF">DUI87_22853</name>
</gene>
<proteinExistence type="predicted"/>
<sequence>MRDVLRIVTQCIKLEKEFSTKSGKHAIAGNITVSVRIKHNTKLAAKIFCDSPDCSGRVMRNYRTEQQKSNDYIQKKEAEKFCFGHRSLKAQHKCKKSSQAWTNPEEQRLSGGRTEIAQ</sequence>
<accession>A0A3M0JGI4</accession>
<reference evidence="2 3" key="1">
    <citation type="submission" date="2018-07" db="EMBL/GenBank/DDBJ databases">
        <title>A high quality draft genome assembly of the barn swallow (H. rustica rustica).</title>
        <authorList>
            <person name="Formenti G."/>
            <person name="Chiara M."/>
            <person name="Poveda L."/>
            <person name="Francoijs K.-J."/>
            <person name="Bonisoli-Alquati A."/>
            <person name="Canova L."/>
            <person name="Gianfranceschi L."/>
            <person name="Horner D.S."/>
            <person name="Saino N."/>
        </authorList>
    </citation>
    <scope>NUCLEOTIDE SEQUENCE [LARGE SCALE GENOMIC DNA]</scope>
    <source>
        <strain evidence="2">Chelidonia</strain>
        <tissue evidence="2">Blood</tissue>
    </source>
</reference>
<evidence type="ECO:0000313" key="3">
    <source>
        <dbReference type="Proteomes" id="UP000269221"/>
    </source>
</evidence>
<protein>
    <submittedName>
        <fullName evidence="2">Uncharacterized protein</fullName>
    </submittedName>
</protein>
<evidence type="ECO:0000256" key="1">
    <source>
        <dbReference type="SAM" id="MobiDB-lite"/>
    </source>
</evidence>
<dbReference type="EMBL" id="QRBI01000144">
    <property type="protein sequence ID" value="RMC00248.1"/>
    <property type="molecule type" value="Genomic_DNA"/>
</dbReference>
<evidence type="ECO:0000313" key="2">
    <source>
        <dbReference type="EMBL" id="RMC00248.1"/>
    </source>
</evidence>
<comment type="caution">
    <text evidence="2">The sequence shown here is derived from an EMBL/GenBank/DDBJ whole genome shotgun (WGS) entry which is preliminary data.</text>
</comment>